<comment type="pathway">
    <text evidence="3">Glycan metabolism; pectin degradation; 2-dehydro-3-deoxy-D-gluconate from pectin: step 2/5.</text>
</comment>
<comment type="subcellular location">
    <subcellularLocation>
        <location evidence="10">Secreted</location>
    </subcellularLocation>
</comment>
<evidence type="ECO:0000256" key="1">
    <source>
        <dbReference type="ARBA" id="ARBA00000695"/>
    </source>
</evidence>
<sequence length="319" mass="34010">MKLAPFFFVTLCSAASVLKRASTTEKATIGFAILDGGTSGGGTATPITVSTLQDLRTAVQGDGAKVVLIEGVISGSEMVDIGGNTTVIGKSGARLEGVGLRINATENISKVLAETGDAIRTISSSRVWIDHMDLSSDTDNDRDYYGGLIYVAKGTAGISITYCYLHDHWKASLAGLSDTQTEEGKVMWAYNKWERLNLRVPTVRWGIYHVFCNYYIDNSGSITVGTGSDIFVESNVFESMYNPVTLSGGTLRARDNIGYTPPGGTVYPEYGYVYFPGASSGVKELVNGNAGATPNPGIEISFMPHDCKLSSGMKQGNSE</sequence>
<dbReference type="PRINTS" id="PR00807">
    <property type="entry name" value="AMBALLERGEN"/>
</dbReference>
<gene>
    <name evidence="12" type="ORF">RDB_LOCUS107520</name>
</gene>
<dbReference type="InterPro" id="IPR045032">
    <property type="entry name" value="PEL"/>
</dbReference>
<evidence type="ECO:0000256" key="8">
    <source>
        <dbReference type="ARBA" id="ARBA00022837"/>
    </source>
</evidence>
<accession>A0A8H3CW55</accession>
<keyword evidence="9 10" id="KW-0456">Lyase</keyword>
<evidence type="ECO:0000313" key="13">
    <source>
        <dbReference type="Proteomes" id="UP000663853"/>
    </source>
</evidence>
<comment type="similarity">
    <text evidence="4 10">Belongs to the polysaccharide lyase 1 family.</text>
</comment>
<evidence type="ECO:0000313" key="12">
    <source>
        <dbReference type="EMBL" id="CAE6496886.1"/>
    </source>
</evidence>
<name>A0A8H3CW55_9AGAM</name>
<dbReference type="AlphaFoldDB" id="A0A8H3CW55"/>
<dbReference type="InterPro" id="IPR011050">
    <property type="entry name" value="Pectin_lyase_fold/virulence"/>
</dbReference>
<dbReference type="InterPro" id="IPR012334">
    <property type="entry name" value="Pectin_lyas_fold"/>
</dbReference>
<comment type="cofactor">
    <cofactor evidence="2">
        <name>Ca(2+)</name>
        <dbReference type="ChEBI" id="CHEBI:29108"/>
    </cofactor>
</comment>
<dbReference type="SMART" id="SM00656">
    <property type="entry name" value="Amb_all"/>
    <property type="match status" value="1"/>
</dbReference>
<evidence type="ECO:0000256" key="5">
    <source>
        <dbReference type="ARBA" id="ARBA00012272"/>
    </source>
</evidence>
<dbReference type="InterPro" id="IPR002022">
    <property type="entry name" value="Pec_lyase"/>
</dbReference>
<feature type="domain" description="Pectate lyase" evidence="11">
    <location>
        <begin position="42"/>
        <end position="243"/>
    </location>
</feature>
<keyword evidence="10" id="KW-0624">Polysaccharide degradation</keyword>
<keyword evidence="8" id="KW-0106">Calcium</keyword>
<dbReference type="SUPFAM" id="SSF51126">
    <property type="entry name" value="Pectin lyase-like"/>
    <property type="match status" value="1"/>
</dbReference>
<dbReference type="PANTHER" id="PTHR31683">
    <property type="entry name" value="PECTATE LYASE 18-RELATED"/>
    <property type="match status" value="1"/>
</dbReference>
<keyword evidence="6" id="KW-0479">Metal-binding</keyword>
<dbReference type="InterPro" id="IPR018082">
    <property type="entry name" value="AmbAllergen"/>
</dbReference>
<dbReference type="PANTHER" id="PTHR31683:SF18">
    <property type="entry name" value="PECTATE LYASE 21-RELATED"/>
    <property type="match status" value="1"/>
</dbReference>
<comment type="catalytic activity">
    <reaction evidence="1">
        <text>Eliminative cleavage of (1-&gt;4)-alpha-D-galacturonan to give oligosaccharides with 4-deoxy-alpha-D-galact-4-enuronosyl groups at their non-reducing ends.</text>
        <dbReference type="EC" id="4.2.2.2"/>
    </reaction>
</comment>
<dbReference type="Proteomes" id="UP000663853">
    <property type="component" value="Unassembled WGS sequence"/>
</dbReference>
<evidence type="ECO:0000256" key="4">
    <source>
        <dbReference type="ARBA" id="ARBA00010980"/>
    </source>
</evidence>
<evidence type="ECO:0000256" key="7">
    <source>
        <dbReference type="ARBA" id="ARBA00022729"/>
    </source>
</evidence>
<dbReference type="EMBL" id="CAJMXA010003466">
    <property type="protein sequence ID" value="CAE6496886.1"/>
    <property type="molecule type" value="Genomic_DNA"/>
</dbReference>
<proteinExistence type="inferred from homology"/>
<comment type="caution">
    <text evidence="12">The sequence shown here is derived from an EMBL/GenBank/DDBJ whole genome shotgun (WGS) entry which is preliminary data.</text>
</comment>
<protein>
    <recommendedName>
        <fullName evidence="5">pectate lyase</fullName>
        <ecNumber evidence="5">4.2.2.2</ecNumber>
    </recommendedName>
</protein>
<reference evidence="12" key="1">
    <citation type="submission" date="2021-01" db="EMBL/GenBank/DDBJ databases">
        <authorList>
            <person name="Kaushik A."/>
        </authorList>
    </citation>
    <scope>NUCLEOTIDE SEQUENCE</scope>
    <source>
        <strain evidence="12">AG6-10EEA</strain>
    </source>
</reference>
<dbReference type="UniPathway" id="UPA00545">
    <property type="reaction ID" value="UER00824"/>
</dbReference>
<organism evidence="12 13">
    <name type="scientific">Rhizoctonia solani</name>
    <dbReference type="NCBI Taxonomy" id="456999"/>
    <lineage>
        <taxon>Eukaryota</taxon>
        <taxon>Fungi</taxon>
        <taxon>Dikarya</taxon>
        <taxon>Basidiomycota</taxon>
        <taxon>Agaricomycotina</taxon>
        <taxon>Agaricomycetes</taxon>
        <taxon>Cantharellales</taxon>
        <taxon>Ceratobasidiaceae</taxon>
        <taxon>Rhizoctonia</taxon>
    </lineage>
</organism>
<evidence type="ECO:0000256" key="3">
    <source>
        <dbReference type="ARBA" id="ARBA00005220"/>
    </source>
</evidence>
<keyword evidence="10" id="KW-0119">Carbohydrate metabolism</keyword>
<evidence type="ECO:0000259" key="11">
    <source>
        <dbReference type="SMART" id="SM00656"/>
    </source>
</evidence>
<evidence type="ECO:0000256" key="10">
    <source>
        <dbReference type="RuleBase" id="RU361173"/>
    </source>
</evidence>
<dbReference type="Pfam" id="PF00544">
    <property type="entry name" value="Pectate_lyase_4"/>
    <property type="match status" value="1"/>
</dbReference>
<dbReference type="EC" id="4.2.2.2" evidence="5"/>
<dbReference type="GO" id="GO:0005576">
    <property type="term" value="C:extracellular region"/>
    <property type="evidence" value="ECO:0007669"/>
    <property type="project" value="UniProtKB-SubCell"/>
</dbReference>
<evidence type="ECO:0000256" key="6">
    <source>
        <dbReference type="ARBA" id="ARBA00022723"/>
    </source>
</evidence>
<evidence type="ECO:0000256" key="2">
    <source>
        <dbReference type="ARBA" id="ARBA00001913"/>
    </source>
</evidence>
<dbReference type="Gene3D" id="2.160.20.10">
    <property type="entry name" value="Single-stranded right-handed beta-helix, Pectin lyase-like"/>
    <property type="match status" value="1"/>
</dbReference>
<dbReference type="GO" id="GO:0030570">
    <property type="term" value="F:pectate lyase activity"/>
    <property type="evidence" value="ECO:0007669"/>
    <property type="project" value="UniProtKB-EC"/>
</dbReference>
<dbReference type="GO" id="GO:0046872">
    <property type="term" value="F:metal ion binding"/>
    <property type="evidence" value="ECO:0007669"/>
    <property type="project" value="UniProtKB-KW"/>
</dbReference>
<keyword evidence="10" id="KW-0964">Secreted</keyword>
<keyword evidence="7" id="KW-0732">Signal</keyword>
<evidence type="ECO:0000256" key="9">
    <source>
        <dbReference type="ARBA" id="ARBA00023239"/>
    </source>
</evidence>
<dbReference type="GO" id="GO:0045490">
    <property type="term" value="P:pectin catabolic process"/>
    <property type="evidence" value="ECO:0007669"/>
    <property type="project" value="UniProtKB-UniPathway"/>
</dbReference>